<name>A0A2G5SXF1_9PELO</name>
<accession>A0A2G5SXF1</accession>
<dbReference type="OrthoDB" id="10280946at2759"/>
<reference evidence="2" key="1">
    <citation type="submission" date="2017-10" db="EMBL/GenBank/DDBJ databases">
        <title>Rapid genome shrinkage in a self-fertile nematode reveals novel sperm competition proteins.</title>
        <authorList>
            <person name="Yin D."/>
            <person name="Schwarz E.M."/>
            <person name="Thomas C.G."/>
            <person name="Felde R.L."/>
            <person name="Korf I.F."/>
            <person name="Cutter A.D."/>
            <person name="Schartner C.M."/>
            <person name="Ralston E.J."/>
            <person name="Meyer B.J."/>
            <person name="Haag E.S."/>
        </authorList>
    </citation>
    <scope>NUCLEOTIDE SEQUENCE [LARGE SCALE GENOMIC DNA]</scope>
    <source>
        <strain evidence="2">JU1422</strain>
    </source>
</reference>
<evidence type="ECO:0000313" key="1">
    <source>
        <dbReference type="EMBL" id="PIC19710.1"/>
    </source>
</evidence>
<proteinExistence type="predicted"/>
<dbReference type="Proteomes" id="UP000230233">
    <property type="component" value="Chromosome X"/>
</dbReference>
<organism evidence="1 2">
    <name type="scientific">Caenorhabditis nigoni</name>
    <dbReference type="NCBI Taxonomy" id="1611254"/>
    <lineage>
        <taxon>Eukaryota</taxon>
        <taxon>Metazoa</taxon>
        <taxon>Ecdysozoa</taxon>
        <taxon>Nematoda</taxon>
        <taxon>Chromadorea</taxon>
        <taxon>Rhabditida</taxon>
        <taxon>Rhabditina</taxon>
        <taxon>Rhabditomorpha</taxon>
        <taxon>Rhabditoidea</taxon>
        <taxon>Rhabditidae</taxon>
        <taxon>Peloderinae</taxon>
        <taxon>Caenorhabditis</taxon>
    </lineage>
</organism>
<comment type="caution">
    <text evidence="1">The sequence shown here is derived from an EMBL/GenBank/DDBJ whole genome shotgun (WGS) entry which is preliminary data.</text>
</comment>
<protein>
    <submittedName>
        <fullName evidence="1">Uncharacterized protein</fullName>
    </submittedName>
</protein>
<keyword evidence="2" id="KW-1185">Reference proteome</keyword>
<dbReference type="AlphaFoldDB" id="A0A2G5SXF1"/>
<gene>
    <name evidence="1" type="primary">Cnig_chr_X.g25160</name>
    <name evidence="1" type="ORF">B9Z55_025160</name>
</gene>
<evidence type="ECO:0000313" key="2">
    <source>
        <dbReference type="Proteomes" id="UP000230233"/>
    </source>
</evidence>
<sequence>MFELQMATSSTATLEDLPDPGQETLVIYTKCREELDHSYVEEFKQIPKPEEHYPWFTKYIATYVCENFIMWPEAGKMRRPNDKTKCRAKIVDDVKALDIVKIHKKLQHEVAKWMTHIKSSEIETEKFNEAMFDRYYKRRFEDLMGWINPTLEFIQDYQTDFLYLSDQDEELIHAHIEKIKDQYNLGRLGLKQKGSPPKDPESKVENPVVRELETELNRLKRRILVADKYVQSLSSNPKESVCAQRKNERPLDKQIMDILREIVAAMDVWKKEFRDTESKKYVESAEFFLRHVITQFNVLREKEKQLGFQRNESFRKPEKMEKDHFFDTETSCVELSKINITLGNIYSRDAWITRELKKKALAEKAAAAKVQVQAKKNPNKKEKQ</sequence>
<dbReference type="EMBL" id="PDUG01000006">
    <property type="protein sequence ID" value="PIC19710.1"/>
    <property type="molecule type" value="Genomic_DNA"/>
</dbReference>